<evidence type="ECO:0000313" key="4">
    <source>
        <dbReference type="Proteomes" id="UP001589776"/>
    </source>
</evidence>
<dbReference type="InterPro" id="IPR018247">
    <property type="entry name" value="EF_Hand_1_Ca_BS"/>
</dbReference>
<organism evidence="3 4">
    <name type="scientific">Paenibacillus chartarius</name>
    <dbReference type="NCBI Taxonomy" id="747481"/>
    <lineage>
        <taxon>Bacteria</taxon>
        <taxon>Bacillati</taxon>
        <taxon>Bacillota</taxon>
        <taxon>Bacilli</taxon>
        <taxon>Bacillales</taxon>
        <taxon>Paenibacillaceae</taxon>
        <taxon>Paenibacillus</taxon>
    </lineage>
</organism>
<dbReference type="InterPro" id="IPR032809">
    <property type="entry name" value="Put_HupE_UreJ"/>
</dbReference>
<keyword evidence="2" id="KW-0732">Signal</keyword>
<evidence type="ECO:0000256" key="2">
    <source>
        <dbReference type="SAM" id="SignalP"/>
    </source>
</evidence>
<dbReference type="PROSITE" id="PS00018">
    <property type="entry name" value="EF_HAND_1"/>
    <property type="match status" value="1"/>
</dbReference>
<evidence type="ECO:0000256" key="1">
    <source>
        <dbReference type="SAM" id="Phobius"/>
    </source>
</evidence>
<feature type="transmembrane region" description="Helical" evidence="1">
    <location>
        <begin position="232"/>
        <end position="252"/>
    </location>
</feature>
<evidence type="ECO:0000313" key="3">
    <source>
        <dbReference type="EMBL" id="MFC0213432.1"/>
    </source>
</evidence>
<feature type="transmembrane region" description="Helical" evidence="1">
    <location>
        <begin position="199"/>
        <end position="225"/>
    </location>
</feature>
<dbReference type="RefSeq" id="WP_377470745.1">
    <property type="nucleotide sequence ID" value="NZ_JBHLWN010000050.1"/>
</dbReference>
<name>A0ABV6DLF7_9BACL</name>
<feature type="transmembrane region" description="Helical" evidence="1">
    <location>
        <begin position="327"/>
        <end position="346"/>
    </location>
</feature>
<keyword evidence="1" id="KW-0472">Membrane</keyword>
<dbReference type="EMBL" id="JBHLWN010000050">
    <property type="protein sequence ID" value="MFC0213432.1"/>
    <property type="molecule type" value="Genomic_DNA"/>
</dbReference>
<accession>A0ABV6DLF7</accession>
<feature type="transmembrane region" description="Helical" evidence="1">
    <location>
        <begin position="353"/>
        <end position="371"/>
    </location>
</feature>
<keyword evidence="4" id="KW-1185">Reference proteome</keyword>
<sequence length="376" mass="40796">MNRWASRISALLSVLVIMQLFGIANTASAHALSASFTTLSVEPNGIDMKFAIDDLSVIESTKVDTNQNGQLEKTEMDAAKMEIAEWIGRNVVLKVNGIAKRGEVKDMQLEEKQDRLMVATTFHFAGAAAGQKVTLDDALYANDTKTSYANLFVFKQGESVSEAVLKGSNRHWEGAIGGAQTTPSNSDAAAAEPGSGTRWWDFFVLGMEHIITGYDHLLFLLALLLRKQTFKQYAAIITAFTLAHSLTLTLAVLGVVSLPSKVVEIIIAVSICYVAIENMVRESLSYRALLTFAFGLIHGLGFAGILMEMEIPKSHLAVSLISFNVGIEAVQITLAALLLPLLGLWYKSANHKLGLRIGSSLIVLIGALWVVERIVS</sequence>
<proteinExistence type="predicted"/>
<feature type="chain" id="PRO_5047498996" evidence="2">
    <location>
        <begin position="30"/>
        <end position="376"/>
    </location>
</feature>
<comment type="caution">
    <text evidence="3">The sequence shown here is derived from an EMBL/GenBank/DDBJ whole genome shotgun (WGS) entry which is preliminary data.</text>
</comment>
<dbReference type="Pfam" id="PF13795">
    <property type="entry name" value="HupE_UreJ_2"/>
    <property type="match status" value="1"/>
</dbReference>
<keyword evidence="1" id="KW-0812">Transmembrane</keyword>
<feature type="transmembrane region" description="Helical" evidence="1">
    <location>
        <begin position="258"/>
        <end position="276"/>
    </location>
</feature>
<feature type="signal peptide" evidence="2">
    <location>
        <begin position="1"/>
        <end position="29"/>
    </location>
</feature>
<dbReference type="Proteomes" id="UP001589776">
    <property type="component" value="Unassembled WGS sequence"/>
</dbReference>
<gene>
    <name evidence="3" type="ORF">ACFFK0_13365</name>
</gene>
<keyword evidence="1" id="KW-1133">Transmembrane helix</keyword>
<reference evidence="3 4" key="1">
    <citation type="submission" date="2024-09" db="EMBL/GenBank/DDBJ databases">
        <authorList>
            <person name="Sun Q."/>
            <person name="Mori K."/>
        </authorList>
    </citation>
    <scope>NUCLEOTIDE SEQUENCE [LARGE SCALE GENOMIC DNA]</scope>
    <source>
        <strain evidence="3 4">CCM 7759</strain>
    </source>
</reference>
<feature type="transmembrane region" description="Helical" evidence="1">
    <location>
        <begin position="288"/>
        <end position="307"/>
    </location>
</feature>
<protein>
    <submittedName>
        <fullName evidence="3">HupE/UreJ family protein</fullName>
    </submittedName>
</protein>